<evidence type="ECO:0000313" key="16">
    <source>
        <dbReference type="Proteomes" id="UP000439994"/>
    </source>
</evidence>
<gene>
    <name evidence="15" type="ORF">GNP35_05490</name>
</gene>
<dbReference type="CDD" id="cd01991">
    <property type="entry name" value="Asn_synthase_B_C"/>
    <property type="match status" value="1"/>
</dbReference>
<dbReference type="GO" id="GO:0006529">
    <property type="term" value="P:asparagine biosynthetic process"/>
    <property type="evidence" value="ECO:0007669"/>
    <property type="project" value="UniProtKB-KW"/>
</dbReference>
<dbReference type="OrthoDB" id="9763290at2"/>
<dbReference type="InterPro" id="IPR033738">
    <property type="entry name" value="AsnB_N"/>
</dbReference>
<dbReference type="InterPro" id="IPR029055">
    <property type="entry name" value="Ntn_hydrolases_N"/>
</dbReference>
<dbReference type="GO" id="GO:0005829">
    <property type="term" value="C:cytosol"/>
    <property type="evidence" value="ECO:0007669"/>
    <property type="project" value="TreeGrafter"/>
</dbReference>
<feature type="binding site" evidence="12">
    <location>
        <begin position="353"/>
        <end position="354"/>
    </location>
    <ligand>
        <name>ATP</name>
        <dbReference type="ChEBI" id="CHEBI:30616"/>
    </ligand>
</feature>
<dbReference type="PROSITE" id="PS51278">
    <property type="entry name" value="GATASE_TYPE_2"/>
    <property type="match status" value="1"/>
</dbReference>
<comment type="pathway">
    <text evidence="1">Amino-acid biosynthesis; L-asparagine biosynthesis; L-asparagine from L-aspartate (L-Gln route): step 1/1.</text>
</comment>
<keyword evidence="5 11" id="KW-0028">Amino-acid biosynthesis</keyword>
<dbReference type="AlphaFoldDB" id="A0A6N8F5W9"/>
<dbReference type="RefSeq" id="WP_155695192.1">
    <property type="nucleotide sequence ID" value="NZ_WOCD01000003.1"/>
</dbReference>
<dbReference type="InterPro" id="IPR001962">
    <property type="entry name" value="Asn_synthase"/>
</dbReference>
<feature type="binding site" evidence="12">
    <location>
        <position position="279"/>
    </location>
    <ligand>
        <name>ATP</name>
        <dbReference type="ChEBI" id="CHEBI:30616"/>
    </ligand>
</feature>
<evidence type="ECO:0000256" key="9">
    <source>
        <dbReference type="ARBA" id="ARBA00022962"/>
    </source>
</evidence>
<feature type="binding site" evidence="12">
    <location>
        <position position="99"/>
    </location>
    <ligand>
        <name>L-glutamine</name>
        <dbReference type="ChEBI" id="CHEBI:58359"/>
    </ligand>
</feature>
<evidence type="ECO:0000256" key="1">
    <source>
        <dbReference type="ARBA" id="ARBA00005187"/>
    </source>
</evidence>
<reference evidence="15 16" key="1">
    <citation type="submission" date="2019-11" db="EMBL/GenBank/DDBJ databases">
        <title>P. haliotis isolates from Z. marina roots.</title>
        <authorList>
            <person name="Cohen M."/>
            <person name="Jospin G."/>
            <person name="Eisen J.A."/>
            <person name="Coil D.A."/>
        </authorList>
    </citation>
    <scope>NUCLEOTIDE SEQUENCE [LARGE SCALE GENOMIC DNA]</scope>
    <source>
        <strain evidence="15 16">UCD-MCMsp1aY</strain>
    </source>
</reference>
<evidence type="ECO:0000313" key="15">
    <source>
        <dbReference type="EMBL" id="MUH71975.1"/>
    </source>
</evidence>
<dbReference type="Proteomes" id="UP000439994">
    <property type="component" value="Unassembled WGS sequence"/>
</dbReference>
<dbReference type="InterPro" id="IPR017932">
    <property type="entry name" value="GATase_2_dom"/>
</dbReference>
<comment type="caution">
    <text evidence="15">The sequence shown here is derived from an EMBL/GenBank/DDBJ whole genome shotgun (WGS) entry which is preliminary data.</text>
</comment>
<feature type="site" description="Important for beta-aspartyl-AMP intermediate formation" evidence="13">
    <location>
        <position position="355"/>
    </location>
</feature>
<dbReference type="GO" id="GO:0004066">
    <property type="term" value="F:asparagine synthase (glutamine-hydrolyzing) activity"/>
    <property type="evidence" value="ECO:0007669"/>
    <property type="project" value="UniProtKB-EC"/>
</dbReference>
<name>A0A6N8F5W9_9GAMM</name>
<keyword evidence="4 15" id="KW-0436">Ligase</keyword>
<dbReference type="CDD" id="cd00712">
    <property type="entry name" value="AsnB"/>
    <property type="match status" value="1"/>
</dbReference>
<dbReference type="SUPFAM" id="SSF56235">
    <property type="entry name" value="N-terminal nucleophile aminohydrolases (Ntn hydrolases)"/>
    <property type="match status" value="1"/>
</dbReference>
<dbReference type="InterPro" id="IPR014729">
    <property type="entry name" value="Rossmann-like_a/b/a_fold"/>
</dbReference>
<evidence type="ECO:0000256" key="7">
    <source>
        <dbReference type="ARBA" id="ARBA00022840"/>
    </source>
</evidence>
<keyword evidence="16" id="KW-1185">Reference proteome</keyword>
<dbReference type="PANTHER" id="PTHR11772:SF2">
    <property type="entry name" value="ASPARAGINE SYNTHETASE [GLUTAMINE-HYDROLYZING]"/>
    <property type="match status" value="1"/>
</dbReference>
<keyword evidence="6 12" id="KW-0547">Nucleotide-binding</keyword>
<keyword evidence="7 12" id="KW-0067">ATP-binding</keyword>
<dbReference type="SUPFAM" id="SSF52402">
    <property type="entry name" value="Adenine nucleotide alpha hydrolases-like"/>
    <property type="match status" value="1"/>
</dbReference>
<evidence type="ECO:0000256" key="3">
    <source>
        <dbReference type="ARBA" id="ARBA00012737"/>
    </source>
</evidence>
<dbReference type="Pfam" id="PF00733">
    <property type="entry name" value="Asn_synthase"/>
    <property type="match status" value="1"/>
</dbReference>
<feature type="domain" description="Glutamine amidotransferase type-2" evidence="14">
    <location>
        <begin position="2"/>
        <end position="186"/>
    </location>
</feature>
<evidence type="ECO:0000256" key="12">
    <source>
        <dbReference type="PIRSR" id="PIRSR001589-2"/>
    </source>
</evidence>
<comment type="catalytic activity">
    <reaction evidence="10">
        <text>L-aspartate + L-glutamine + ATP + H2O = L-asparagine + L-glutamate + AMP + diphosphate + H(+)</text>
        <dbReference type="Rhea" id="RHEA:12228"/>
        <dbReference type="ChEBI" id="CHEBI:15377"/>
        <dbReference type="ChEBI" id="CHEBI:15378"/>
        <dbReference type="ChEBI" id="CHEBI:29985"/>
        <dbReference type="ChEBI" id="CHEBI:29991"/>
        <dbReference type="ChEBI" id="CHEBI:30616"/>
        <dbReference type="ChEBI" id="CHEBI:33019"/>
        <dbReference type="ChEBI" id="CHEBI:58048"/>
        <dbReference type="ChEBI" id="CHEBI:58359"/>
        <dbReference type="ChEBI" id="CHEBI:456215"/>
        <dbReference type="EC" id="6.3.5.4"/>
    </reaction>
</comment>
<evidence type="ECO:0000256" key="4">
    <source>
        <dbReference type="ARBA" id="ARBA00022598"/>
    </source>
</evidence>
<evidence type="ECO:0000256" key="2">
    <source>
        <dbReference type="ARBA" id="ARBA00005752"/>
    </source>
</evidence>
<keyword evidence="8 11" id="KW-0061">Asparagine biosynthesis</keyword>
<evidence type="ECO:0000256" key="13">
    <source>
        <dbReference type="PIRSR" id="PIRSR001589-3"/>
    </source>
</evidence>
<dbReference type="EMBL" id="WOCD01000003">
    <property type="protein sequence ID" value="MUH71975.1"/>
    <property type="molecule type" value="Genomic_DNA"/>
</dbReference>
<sequence length="581" mass="65149">MCSIFGILDITTDVAELRPKALELSGLLRHRGPDWSGIWSNNNAILAHERLAIVDLENGAQPLINNNRNHILAVNGEIYNHKQLEAALTTDYAFQTQSDCEVILALYQQQGISFIDQLEGMFAFILFDESDGSYLIARDHLGIIPLYYGYDVHGQLYVASEMKALVPACKSVFEFPPGHYLSSNEQNGESSLKFTRYYQREWTDFDNVKSAGGDAKLVHDALTDAVRSHMMSDVPYGVLLSGGLDSSVIAAVAQKFAQKRIEDEGQSKAWWPQLHSFAVGLKGAPDLIAAQKVADHIGTIHHELNYTVQEGIDAIRDVIYFLETYDVTTIRASTPMYLMSRKIKAMGIKMVLSGEGADEVFGGYLYFHKAPNAKEFHEETVRKLDRLHMFDCARANKSMSAWGVEARVPFLDKTFLDKAMSINPELKMCGEHAPRLNEGEAGYGKNGVKMEKHIVREAFKDYLPAEVLWRQKEQFSDGVGYNWIDSLVEQAEAQVTDQMMASAEFRFPHNTPQTKEAYFYRTIFEQHFPLDSAAECVPGGKSVACSTPEALAWDKKFSENADPSGRAMFDIHQQGYDDKSA</sequence>
<dbReference type="Gene3D" id="3.60.20.10">
    <property type="entry name" value="Glutamine Phosphoribosylpyrophosphate, subunit 1, domain 1"/>
    <property type="match status" value="1"/>
</dbReference>
<dbReference type="EC" id="6.3.5.4" evidence="3"/>
<dbReference type="Pfam" id="PF13537">
    <property type="entry name" value="GATase_7"/>
    <property type="match status" value="1"/>
</dbReference>
<evidence type="ECO:0000256" key="6">
    <source>
        <dbReference type="ARBA" id="ARBA00022741"/>
    </source>
</evidence>
<evidence type="ECO:0000256" key="11">
    <source>
        <dbReference type="PIRSR" id="PIRSR001589-1"/>
    </source>
</evidence>
<feature type="active site" description="For GATase activity" evidence="11">
    <location>
        <position position="2"/>
    </location>
</feature>
<evidence type="ECO:0000256" key="10">
    <source>
        <dbReference type="ARBA" id="ARBA00048741"/>
    </source>
</evidence>
<comment type="similarity">
    <text evidence="2">Belongs to the asparagine synthetase family.</text>
</comment>
<protein>
    <recommendedName>
        <fullName evidence="3">asparagine synthase (glutamine-hydrolyzing)</fullName>
        <ecNumber evidence="3">6.3.5.4</ecNumber>
    </recommendedName>
</protein>
<organism evidence="15 16">
    <name type="scientific">Psychrosphaera haliotis</name>
    <dbReference type="NCBI Taxonomy" id="555083"/>
    <lineage>
        <taxon>Bacteria</taxon>
        <taxon>Pseudomonadati</taxon>
        <taxon>Pseudomonadota</taxon>
        <taxon>Gammaproteobacteria</taxon>
        <taxon>Alteromonadales</taxon>
        <taxon>Pseudoalteromonadaceae</taxon>
        <taxon>Psychrosphaera</taxon>
    </lineage>
</organism>
<evidence type="ECO:0000256" key="5">
    <source>
        <dbReference type="ARBA" id="ARBA00022605"/>
    </source>
</evidence>
<dbReference type="GO" id="GO:0005524">
    <property type="term" value="F:ATP binding"/>
    <property type="evidence" value="ECO:0007669"/>
    <property type="project" value="UniProtKB-KW"/>
</dbReference>
<dbReference type="NCBIfam" id="NF006949">
    <property type="entry name" value="PRK09431.1"/>
    <property type="match status" value="1"/>
</dbReference>
<feature type="binding site" evidence="12">
    <location>
        <position position="239"/>
    </location>
    <ligand>
        <name>ATP</name>
        <dbReference type="ChEBI" id="CHEBI:30616"/>
    </ligand>
</feature>
<evidence type="ECO:0000259" key="14">
    <source>
        <dbReference type="PROSITE" id="PS51278"/>
    </source>
</evidence>
<keyword evidence="9 11" id="KW-0315">Glutamine amidotransferase</keyword>
<proteinExistence type="inferred from homology"/>
<dbReference type="NCBIfam" id="TIGR01536">
    <property type="entry name" value="asn_synth_AEB"/>
    <property type="match status" value="1"/>
</dbReference>
<dbReference type="FunFam" id="3.40.50.620:FF:000031">
    <property type="entry name" value="Asparagine synthase B"/>
    <property type="match status" value="1"/>
</dbReference>
<evidence type="ECO:0000256" key="8">
    <source>
        <dbReference type="ARBA" id="ARBA00022888"/>
    </source>
</evidence>
<accession>A0A6N8F5W9</accession>
<dbReference type="Gene3D" id="3.40.50.620">
    <property type="entry name" value="HUPs"/>
    <property type="match status" value="1"/>
</dbReference>
<dbReference type="PANTHER" id="PTHR11772">
    <property type="entry name" value="ASPARAGINE SYNTHETASE"/>
    <property type="match status" value="1"/>
</dbReference>
<dbReference type="InterPro" id="IPR006426">
    <property type="entry name" value="Asn_synth_AEB"/>
</dbReference>
<dbReference type="PIRSF" id="PIRSF001589">
    <property type="entry name" value="Asn_synthetase_glu-h"/>
    <property type="match status" value="1"/>
</dbReference>
<dbReference type="InterPro" id="IPR050795">
    <property type="entry name" value="Asn_Synthetase"/>
</dbReference>